<feature type="compositionally biased region" description="Low complexity" evidence="1">
    <location>
        <begin position="862"/>
        <end position="873"/>
    </location>
</feature>
<evidence type="ECO:0008006" key="4">
    <source>
        <dbReference type="Google" id="ProtNLM"/>
    </source>
</evidence>
<feature type="compositionally biased region" description="Acidic residues" evidence="1">
    <location>
        <begin position="900"/>
        <end position="910"/>
    </location>
</feature>
<feature type="compositionally biased region" description="Polar residues" evidence="1">
    <location>
        <begin position="525"/>
        <end position="540"/>
    </location>
</feature>
<evidence type="ECO:0000256" key="1">
    <source>
        <dbReference type="SAM" id="MobiDB-lite"/>
    </source>
</evidence>
<feature type="region of interest" description="Disordered" evidence="1">
    <location>
        <begin position="286"/>
        <end position="357"/>
    </location>
</feature>
<dbReference type="OrthoDB" id="2449388at2759"/>
<feature type="region of interest" description="Disordered" evidence="1">
    <location>
        <begin position="188"/>
        <end position="230"/>
    </location>
</feature>
<organism evidence="2 3">
    <name type="scientific">Linnemannia gamsii</name>
    <dbReference type="NCBI Taxonomy" id="64522"/>
    <lineage>
        <taxon>Eukaryota</taxon>
        <taxon>Fungi</taxon>
        <taxon>Fungi incertae sedis</taxon>
        <taxon>Mucoromycota</taxon>
        <taxon>Mortierellomycotina</taxon>
        <taxon>Mortierellomycetes</taxon>
        <taxon>Mortierellales</taxon>
        <taxon>Mortierellaceae</taxon>
        <taxon>Linnemannia</taxon>
    </lineage>
</organism>
<accession>A0A9P6UEX3</accession>
<feature type="compositionally biased region" description="Basic and acidic residues" evidence="1">
    <location>
        <begin position="748"/>
        <end position="771"/>
    </location>
</feature>
<evidence type="ECO:0000313" key="2">
    <source>
        <dbReference type="EMBL" id="KAG0284998.1"/>
    </source>
</evidence>
<sequence>MPVPIHYKTIALHTPKTLAPLMAMFLDGSSTGDIPIRVELEANAIRHRGNYVFEIVLSEDMSSYMSPSPSSCHRVFDSLYHEIIATSIPDTSTADIWFEFCPHSSTASGAAAADASTQDRSSLPSILLPVDQRHLWHAQEHNDGGAAVAVVGAHSETLRKYRYFAEWIEREKQEQEEQRRRQLEKEWRVHQEHHEHRRQQQQPQQQQQQQQSHPHFPWWHLEPPYHPSEPQIGEFEEQQRLTWVGQPPPATTSSSRSSRRNDQQQQSHPQYRLLQRAEYHPREIPTYFQPLQGPHSSSSPTSSPSSTSSSPSVTPQQQQSNLLPKHQNQQLYSRPETAQSRHQVAEQQQVPPPPALRIPVKNVSLGTFQVILQYIYTGSIGLSDGQIKDVEEYWNGNPENHLAPLQKRNPLDDEDMPSLSSLLAYYHARDRPADSPESGEGSGRIAPRFPIVLPIPEALKEVLRDQQEGGGGEGGQEIQGRPNTSIRDIVMSAEIYTFTTASAQTAWIPCSPRNRRKEFRDPVSPRSSHTRQQPPVSGSGQEEHATGCSSGQSQGDEGGQTSSGSIGFQSVTGPSASSSSTSTSTANTSVHSPTHQLHVHRTRPTCSWESLLVAANLFHLQDLEMTALKAIKYHCQMLASRALINNNVMAEVAHDGFDTSNLDLQLVMGERILLSLLRLYKSRALRVHPEGVRVLRGSDRESGGGGESKCQQEHAHVEPTGGRQSQLEERFRREEQVQQGSSSDGGEGEERKESSYKSDDKKQQKREEGHLETIPTASGSSSSSSARTRGGGNSSGGRASPRTRGSRRLSSGHGQGRGQAAIGEGSSGGNTAQKQQQQHLAALEHGRESYSSARTRTRTTSRHQQQQRQAGTQEHGDNGGNESQRQPSGDRRSASREQREDEQDAEEDEERSGSGAGHEGITTPLALLDHPQCEAALQGLCEELRERFLSLREVMESSPHIDARPD</sequence>
<proteinExistence type="predicted"/>
<dbReference type="Proteomes" id="UP000823405">
    <property type="component" value="Unassembled WGS sequence"/>
</dbReference>
<feature type="compositionally biased region" description="Low complexity" evidence="1">
    <location>
        <begin position="200"/>
        <end position="215"/>
    </location>
</feature>
<feature type="compositionally biased region" description="Low complexity" evidence="1">
    <location>
        <begin position="777"/>
        <end position="788"/>
    </location>
</feature>
<feature type="compositionally biased region" description="Polar residues" evidence="1">
    <location>
        <begin position="326"/>
        <end position="342"/>
    </location>
</feature>
<name>A0A9P6UEX3_9FUNG</name>
<feature type="compositionally biased region" description="Basic and acidic residues" evidence="1">
    <location>
        <begin position="888"/>
        <end position="899"/>
    </location>
</feature>
<evidence type="ECO:0000313" key="3">
    <source>
        <dbReference type="Proteomes" id="UP000823405"/>
    </source>
</evidence>
<feature type="compositionally biased region" description="Low complexity" evidence="1">
    <location>
        <begin position="547"/>
        <end position="592"/>
    </location>
</feature>
<dbReference type="EMBL" id="JAAAIN010003597">
    <property type="protein sequence ID" value="KAG0284998.1"/>
    <property type="molecule type" value="Genomic_DNA"/>
</dbReference>
<feature type="compositionally biased region" description="Basic and acidic residues" evidence="1">
    <location>
        <begin position="726"/>
        <end position="736"/>
    </location>
</feature>
<comment type="caution">
    <text evidence="2">The sequence shown here is derived from an EMBL/GenBank/DDBJ whole genome shotgun (WGS) entry which is preliminary data.</text>
</comment>
<dbReference type="CDD" id="cd18186">
    <property type="entry name" value="BTB_POZ_ZBTB_KLHL-like"/>
    <property type="match status" value="1"/>
</dbReference>
<feature type="region of interest" description="Disordered" evidence="1">
    <location>
        <begin position="244"/>
        <end position="272"/>
    </location>
</feature>
<protein>
    <recommendedName>
        <fullName evidence="4">BTB domain-containing protein</fullName>
    </recommendedName>
</protein>
<feature type="compositionally biased region" description="Low complexity" evidence="1">
    <location>
        <begin position="296"/>
        <end position="320"/>
    </location>
</feature>
<reference evidence="2" key="1">
    <citation type="journal article" date="2020" name="Fungal Divers.">
        <title>Resolving the Mortierellaceae phylogeny through synthesis of multi-gene phylogenetics and phylogenomics.</title>
        <authorList>
            <person name="Vandepol N."/>
            <person name="Liber J."/>
            <person name="Desiro A."/>
            <person name="Na H."/>
            <person name="Kennedy M."/>
            <person name="Barry K."/>
            <person name="Grigoriev I.V."/>
            <person name="Miller A.N."/>
            <person name="O'Donnell K."/>
            <person name="Stajich J.E."/>
            <person name="Bonito G."/>
        </authorList>
    </citation>
    <scope>NUCLEOTIDE SEQUENCE</scope>
    <source>
        <strain evidence="2">NVP60</strain>
    </source>
</reference>
<feature type="region of interest" description="Disordered" evidence="1">
    <location>
        <begin position="509"/>
        <end position="601"/>
    </location>
</feature>
<feature type="region of interest" description="Disordered" evidence="1">
    <location>
        <begin position="696"/>
        <end position="926"/>
    </location>
</feature>
<gene>
    <name evidence="2" type="ORF">BGZ97_007976</name>
</gene>
<keyword evidence="3" id="KW-1185">Reference proteome</keyword>
<dbReference type="AlphaFoldDB" id="A0A9P6UEX3"/>